<organism evidence="2 3">
    <name type="scientific">Uliginosibacterium paludis</name>
    <dbReference type="NCBI Taxonomy" id="1615952"/>
    <lineage>
        <taxon>Bacteria</taxon>
        <taxon>Pseudomonadati</taxon>
        <taxon>Pseudomonadota</taxon>
        <taxon>Betaproteobacteria</taxon>
        <taxon>Rhodocyclales</taxon>
        <taxon>Zoogloeaceae</taxon>
        <taxon>Uliginosibacterium</taxon>
    </lineage>
</organism>
<evidence type="ECO:0000313" key="3">
    <source>
        <dbReference type="Proteomes" id="UP001548590"/>
    </source>
</evidence>
<keyword evidence="3" id="KW-1185">Reference proteome</keyword>
<name>A0ABV2CVR8_9RHOO</name>
<dbReference type="RefSeq" id="WP_345922979.1">
    <property type="nucleotide sequence ID" value="NZ_JBDIVF010000001.1"/>
</dbReference>
<evidence type="ECO:0000259" key="1">
    <source>
        <dbReference type="PROSITE" id="PS51833"/>
    </source>
</evidence>
<reference evidence="2 3" key="1">
    <citation type="submission" date="2024-07" db="EMBL/GenBank/DDBJ databases">
        <title>Uliginosibacterium paludis KCTC:42655.</title>
        <authorList>
            <person name="Kim M.K."/>
        </authorList>
    </citation>
    <scope>NUCLEOTIDE SEQUENCE [LARGE SCALE GENOMIC DNA]</scope>
    <source>
        <strain evidence="2 3">KCTC 42655</strain>
    </source>
</reference>
<dbReference type="PROSITE" id="PS51833">
    <property type="entry name" value="HDOD"/>
    <property type="match status" value="1"/>
</dbReference>
<comment type="caution">
    <text evidence="2">The sequence shown here is derived from an EMBL/GenBank/DDBJ whole genome shotgun (WGS) entry which is preliminary data.</text>
</comment>
<gene>
    <name evidence="2" type="ORF">ABVT11_19400</name>
</gene>
<dbReference type="Proteomes" id="UP001548590">
    <property type="component" value="Unassembled WGS sequence"/>
</dbReference>
<dbReference type="PANTHER" id="PTHR33525">
    <property type="match status" value="1"/>
</dbReference>
<protein>
    <submittedName>
        <fullName evidence="2">HDOD domain-containing protein</fullName>
    </submittedName>
</protein>
<dbReference type="EMBL" id="JBEWLZ010000019">
    <property type="protein sequence ID" value="MET1492015.1"/>
    <property type="molecule type" value="Genomic_DNA"/>
</dbReference>
<dbReference type="InterPro" id="IPR052340">
    <property type="entry name" value="RNase_Y/CdgJ"/>
</dbReference>
<accession>A0ABV2CVR8</accession>
<dbReference type="PANTHER" id="PTHR33525:SF3">
    <property type="entry name" value="RIBONUCLEASE Y"/>
    <property type="match status" value="1"/>
</dbReference>
<dbReference type="Pfam" id="PF08668">
    <property type="entry name" value="HDOD"/>
    <property type="match status" value="1"/>
</dbReference>
<dbReference type="InterPro" id="IPR013976">
    <property type="entry name" value="HDOD"/>
</dbReference>
<proteinExistence type="predicted"/>
<feature type="domain" description="HDOD" evidence="1">
    <location>
        <begin position="14"/>
        <end position="209"/>
    </location>
</feature>
<evidence type="ECO:0000313" key="2">
    <source>
        <dbReference type="EMBL" id="MET1492015.1"/>
    </source>
</evidence>
<sequence>MHLAQELVAGQHQLASLPDIYYKIREALNNPDTGVPELANLISIEPALSATLLQIANSAFYGFPRKIETLSRAISLIGFDQVGEVVLAGTLASAFQGIRPQRMDMQRFWRGSIRRALLNRQFARNLALRDPERSFITGLLADMGHLVMYRAVPDLMGIVLELPASGMADLADKERSIIGCDFCEVGAALAARWHLPASISIPIGAQLDPAEAGEMAEDAARLSLAVSVAEVLASGEAVSAGCPLVHEDAATLSGVDLALLPVFAEHCEEQLDSVMHSLGLHH</sequence>
<dbReference type="Gene3D" id="1.10.3210.10">
    <property type="entry name" value="Hypothetical protein af1432"/>
    <property type="match status" value="1"/>
</dbReference>
<dbReference type="SUPFAM" id="SSF109604">
    <property type="entry name" value="HD-domain/PDEase-like"/>
    <property type="match status" value="1"/>
</dbReference>